<organism evidence="3 4">
    <name type="scientific">Rhodohalobacter barkolensis</name>
    <dbReference type="NCBI Taxonomy" id="2053187"/>
    <lineage>
        <taxon>Bacteria</taxon>
        <taxon>Pseudomonadati</taxon>
        <taxon>Balneolota</taxon>
        <taxon>Balneolia</taxon>
        <taxon>Balneolales</taxon>
        <taxon>Balneolaceae</taxon>
        <taxon>Rhodohalobacter</taxon>
    </lineage>
</organism>
<accession>A0A2N0VEZ0</accession>
<evidence type="ECO:0000256" key="1">
    <source>
        <dbReference type="SAM" id="SignalP"/>
    </source>
</evidence>
<feature type="chain" id="PRO_5014845371" description="DUF302 domain-containing protein" evidence="1">
    <location>
        <begin position="21"/>
        <end position="150"/>
    </location>
</feature>
<dbReference type="AlphaFoldDB" id="A0A2N0VEZ0"/>
<dbReference type="PANTHER" id="PTHR38342:SF2">
    <property type="entry name" value="INNER MEMBRANE OR EXPORTED"/>
    <property type="match status" value="1"/>
</dbReference>
<evidence type="ECO:0000313" key="3">
    <source>
        <dbReference type="EMBL" id="PKD42759.1"/>
    </source>
</evidence>
<dbReference type="Proteomes" id="UP000233398">
    <property type="component" value="Unassembled WGS sequence"/>
</dbReference>
<dbReference type="EMBL" id="PISP01000006">
    <property type="protein sequence ID" value="PKD42759.1"/>
    <property type="molecule type" value="Genomic_DNA"/>
</dbReference>
<dbReference type="SUPFAM" id="SSF103247">
    <property type="entry name" value="TT1751-like"/>
    <property type="match status" value="1"/>
</dbReference>
<dbReference type="Pfam" id="PF03625">
    <property type="entry name" value="DUF302"/>
    <property type="match status" value="1"/>
</dbReference>
<feature type="signal peptide" evidence="1">
    <location>
        <begin position="1"/>
        <end position="20"/>
    </location>
</feature>
<dbReference type="Gene3D" id="3.30.310.70">
    <property type="entry name" value="TT1751-like domain"/>
    <property type="match status" value="1"/>
</dbReference>
<dbReference type="PROSITE" id="PS51257">
    <property type="entry name" value="PROKAR_LIPOPROTEIN"/>
    <property type="match status" value="1"/>
</dbReference>
<reference evidence="3 4" key="1">
    <citation type="submission" date="2017-11" db="EMBL/GenBank/DDBJ databases">
        <title>Rhodohalobacter 15182 sp. nov., isolated from a salt lake.</title>
        <authorList>
            <person name="Han S."/>
        </authorList>
    </citation>
    <scope>NUCLEOTIDE SEQUENCE [LARGE SCALE GENOMIC DNA]</scope>
    <source>
        <strain evidence="3 4">15182</strain>
    </source>
</reference>
<keyword evidence="1" id="KW-0732">Signal</keyword>
<dbReference type="InterPro" id="IPR005180">
    <property type="entry name" value="DUF302"/>
</dbReference>
<keyword evidence="4" id="KW-1185">Reference proteome</keyword>
<evidence type="ECO:0000313" key="4">
    <source>
        <dbReference type="Proteomes" id="UP000233398"/>
    </source>
</evidence>
<feature type="domain" description="DUF302" evidence="2">
    <location>
        <begin position="57"/>
        <end position="117"/>
    </location>
</feature>
<dbReference type="OrthoDB" id="9799367at2"/>
<evidence type="ECO:0000259" key="2">
    <source>
        <dbReference type="Pfam" id="PF03625"/>
    </source>
</evidence>
<proteinExistence type="predicted"/>
<name>A0A2N0VEZ0_9BACT</name>
<protein>
    <recommendedName>
        <fullName evidence="2">DUF302 domain-containing protein</fullName>
    </recommendedName>
</protein>
<dbReference type="InterPro" id="IPR035923">
    <property type="entry name" value="TT1751-like_sf"/>
</dbReference>
<sequence>MKRFIPTLLALLIVTLSACTDDGMVDVKSSFGVEETGDRLEEVLKDKGMTIFDRVMHSEAAKDVGVELRETELIIFGNPKAGSPLMKCQQSVALDLPQKALVWEDSEGITWISYNHPRYLEKRHSISNCDDVLSNIEEALAAIVNEAASD</sequence>
<dbReference type="RefSeq" id="WP_101074454.1">
    <property type="nucleotide sequence ID" value="NZ_PISP01000006.1"/>
</dbReference>
<dbReference type="PANTHER" id="PTHR38342">
    <property type="entry name" value="SLR5037 PROTEIN"/>
    <property type="match status" value="1"/>
</dbReference>
<gene>
    <name evidence="3" type="ORF">CWD77_14700</name>
</gene>
<comment type="caution">
    <text evidence="3">The sequence shown here is derived from an EMBL/GenBank/DDBJ whole genome shotgun (WGS) entry which is preliminary data.</text>
</comment>
<dbReference type="CDD" id="cd14797">
    <property type="entry name" value="DUF302"/>
    <property type="match status" value="1"/>
</dbReference>